<keyword evidence="10" id="KW-0418">Kinase</keyword>
<evidence type="ECO:0000256" key="13">
    <source>
        <dbReference type="ARBA" id="ARBA00022989"/>
    </source>
</evidence>
<evidence type="ECO:0000256" key="12">
    <source>
        <dbReference type="ARBA" id="ARBA00022946"/>
    </source>
</evidence>
<accession>A0A7S2XN94</accession>
<dbReference type="Gene3D" id="6.10.140.2220">
    <property type="match status" value="1"/>
</dbReference>
<evidence type="ECO:0000256" key="4">
    <source>
        <dbReference type="ARBA" id="ARBA00022528"/>
    </source>
</evidence>
<comment type="catalytic activity">
    <reaction evidence="17">
        <text>phytol + CTP = phytyl phosphate + CDP + H(+)</text>
        <dbReference type="Rhea" id="RHEA:38055"/>
        <dbReference type="ChEBI" id="CHEBI:15378"/>
        <dbReference type="ChEBI" id="CHEBI:17327"/>
        <dbReference type="ChEBI" id="CHEBI:37563"/>
        <dbReference type="ChEBI" id="CHEBI:58069"/>
        <dbReference type="ChEBI" id="CHEBI:75483"/>
        <dbReference type="EC" id="2.7.1.182"/>
    </reaction>
</comment>
<comment type="pathway">
    <text evidence="15">Cofactor biosynthesis; tocopherol biosynthesis.</text>
</comment>
<keyword evidence="13" id="KW-1133">Transmembrane helix</keyword>
<keyword evidence="6" id="KW-0808">Transferase</keyword>
<evidence type="ECO:0000259" key="20">
    <source>
        <dbReference type="PROSITE" id="PS50865"/>
    </source>
</evidence>
<comment type="similarity">
    <text evidence="3">Belongs to the polyprenol kinase family.</text>
</comment>
<evidence type="ECO:0000256" key="1">
    <source>
        <dbReference type="ARBA" id="ARBA00004141"/>
    </source>
</evidence>
<feature type="region of interest" description="Disordered" evidence="19">
    <location>
        <begin position="1"/>
        <end position="37"/>
    </location>
</feature>
<dbReference type="PROSITE" id="PS50865">
    <property type="entry name" value="ZF_MYND_2"/>
    <property type="match status" value="1"/>
</dbReference>
<evidence type="ECO:0000256" key="15">
    <source>
        <dbReference type="ARBA" id="ARBA00024015"/>
    </source>
</evidence>
<evidence type="ECO:0000256" key="8">
    <source>
        <dbReference type="ARBA" id="ARBA00022723"/>
    </source>
</evidence>
<evidence type="ECO:0000256" key="6">
    <source>
        <dbReference type="ARBA" id="ARBA00022679"/>
    </source>
</evidence>
<evidence type="ECO:0000256" key="17">
    <source>
        <dbReference type="ARBA" id="ARBA00048889"/>
    </source>
</evidence>
<reference evidence="21" key="1">
    <citation type="submission" date="2021-01" db="EMBL/GenBank/DDBJ databases">
        <authorList>
            <person name="Corre E."/>
            <person name="Pelletier E."/>
            <person name="Niang G."/>
            <person name="Scheremetjew M."/>
            <person name="Finn R."/>
            <person name="Kale V."/>
            <person name="Holt S."/>
            <person name="Cochrane G."/>
            <person name="Meng A."/>
            <person name="Brown T."/>
            <person name="Cohen L."/>
        </authorList>
    </citation>
    <scope>NUCLEOTIDE SEQUENCE</scope>
    <source>
        <strain evidence="21">CCMP2084</strain>
    </source>
</reference>
<dbReference type="SUPFAM" id="SSF144232">
    <property type="entry name" value="HIT/MYND zinc finger-like"/>
    <property type="match status" value="1"/>
</dbReference>
<keyword evidence="5" id="KW-0934">Plastid</keyword>
<dbReference type="AlphaFoldDB" id="A0A7S2XN94"/>
<dbReference type="GO" id="GO:0016020">
    <property type="term" value="C:membrane"/>
    <property type="evidence" value="ECO:0007669"/>
    <property type="project" value="UniProtKB-SubCell"/>
</dbReference>
<evidence type="ECO:0000313" key="21">
    <source>
        <dbReference type="EMBL" id="CAD9812383.1"/>
    </source>
</evidence>
<evidence type="ECO:0000256" key="5">
    <source>
        <dbReference type="ARBA" id="ARBA00022640"/>
    </source>
</evidence>
<organism evidence="21">
    <name type="scientific">Attheya septentrionalis</name>
    <dbReference type="NCBI Taxonomy" id="420275"/>
    <lineage>
        <taxon>Eukaryota</taxon>
        <taxon>Sar</taxon>
        <taxon>Stramenopiles</taxon>
        <taxon>Ochrophyta</taxon>
        <taxon>Bacillariophyta</taxon>
        <taxon>Coscinodiscophyceae</taxon>
        <taxon>Chaetocerotophycidae</taxon>
        <taxon>Chaetocerotales</taxon>
        <taxon>Attheyaceae</taxon>
        <taxon>Attheya</taxon>
    </lineage>
</organism>
<keyword evidence="8" id="KW-0479">Metal-binding</keyword>
<evidence type="ECO:0000256" key="7">
    <source>
        <dbReference type="ARBA" id="ARBA00022692"/>
    </source>
</evidence>
<feature type="domain" description="MYND-type" evidence="20">
    <location>
        <begin position="535"/>
        <end position="577"/>
    </location>
</feature>
<evidence type="ECO:0000256" key="18">
    <source>
        <dbReference type="PROSITE-ProRule" id="PRU00134"/>
    </source>
</evidence>
<protein>
    <recommendedName>
        <fullName evidence="16">phytol kinase</fullName>
        <ecNumber evidence="16">2.7.1.182</ecNumber>
    </recommendedName>
</protein>
<dbReference type="PANTHER" id="PTHR32523:SF8">
    <property type="entry name" value="DOLICHOL KINASE"/>
    <property type="match status" value="1"/>
</dbReference>
<gene>
    <name evidence="21" type="ORF">ASEP1449_LOCUS4208</name>
</gene>
<evidence type="ECO:0000256" key="9">
    <source>
        <dbReference type="ARBA" id="ARBA00022771"/>
    </source>
</evidence>
<evidence type="ECO:0000256" key="3">
    <source>
        <dbReference type="ARBA" id="ARBA00010794"/>
    </source>
</evidence>
<dbReference type="InterPro" id="IPR039606">
    <property type="entry name" value="Phytol/farnesol_kinase"/>
</dbReference>
<keyword evidence="9 18" id="KW-0863">Zinc-finger</keyword>
<dbReference type="InterPro" id="IPR002893">
    <property type="entry name" value="Znf_MYND"/>
</dbReference>
<dbReference type="GO" id="GO:0010276">
    <property type="term" value="F:phytol kinase activity"/>
    <property type="evidence" value="ECO:0007669"/>
    <property type="project" value="UniProtKB-EC"/>
</dbReference>
<dbReference type="GO" id="GO:0008270">
    <property type="term" value="F:zinc ion binding"/>
    <property type="evidence" value="ECO:0007669"/>
    <property type="project" value="UniProtKB-KW"/>
</dbReference>
<evidence type="ECO:0000256" key="11">
    <source>
        <dbReference type="ARBA" id="ARBA00022833"/>
    </source>
</evidence>
<name>A0A7S2XN94_9STRA</name>
<keyword evidence="7" id="KW-0812">Transmembrane</keyword>
<dbReference type="EC" id="2.7.1.182" evidence="16"/>
<keyword evidence="4" id="KW-0150">Chloroplast</keyword>
<keyword evidence="14" id="KW-0472">Membrane</keyword>
<proteinExistence type="inferred from homology"/>
<dbReference type="Pfam" id="PF01753">
    <property type="entry name" value="zf-MYND"/>
    <property type="match status" value="1"/>
</dbReference>
<evidence type="ECO:0000256" key="2">
    <source>
        <dbReference type="ARBA" id="ARBA00004229"/>
    </source>
</evidence>
<dbReference type="GO" id="GO:0009507">
    <property type="term" value="C:chloroplast"/>
    <property type="evidence" value="ECO:0007669"/>
    <property type="project" value="UniProtKB-SubCell"/>
</dbReference>
<dbReference type="PANTHER" id="PTHR32523">
    <property type="entry name" value="PHYTOL KINASE 1, CHLOROPLASTIC"/>
    <property type="match status" value="1"/>
</dbReference>
<dbReference type="EMBL" id="HBHQ01006262">
    <property type="protein sequence ID" value="CAD9812383.1"/>
    <property type="molecule type" value="Transcribed_RNA"/>
</dbReference>
<evidence type="ECO:0000256" key="19">
    <source>
        <dbReference type="SAM" id="MobiDB-lite"/>
    </source>
</evidence>
<evidence type="ECO:0000256" key="10">
    <source>
        <dbReference type="ARBA" id="ARBA00022777"/>
    </source>
</evidence>
<feature type="compositionally biased region" description="Polar residues" evidence="19">
    <location>
        <begin position="17"/>
        <end position="37"/>
    </location>
</feature>
<sequence length="580" mass="65706">MAKKEKNGTKSKGKTTAHQTNSSGDNGASLASQSTNKIETVELPENGWICEKDEAAKAVKCERNEENILRLARAYYKLRQWGKLEALTSSALKDDSGSTDNSSSKLYRQQLTTWHKEAKDNLSIRTIMDEQGYGLEESRLRRLRNINTVTCPHETFNNLNILQYAALKGDIRLLEKAIALGAVIDYPVGEPEEEYVREAPGEAPRGATALLLACSSLAMYGAVPQEHARMIFREQPRLADMLRGNLECAVQLVKLGANCSAVYRLGNCERMLFGMMQSLGIDNKNAYELAQIAKKVELTRTMKGFKSVEDRIRLVHCRCGSRLPWRECHASAALALGPHYAYYNSKVDERGGEKVLCWRFSPLGNCPCDNNKGKFKSYFKCCWQDASEYQDDSTAERFETKSMPIDERGFNALQKLMEGKGPNDLVFPPSMTNEKIFSGFRNMPLKEFIKQTDPDGISVLYGWDMEVYVSVMERLENWFQWNDLHWPIPKSELIQRTKEWNQALLQYCDDQNLAGTEREEVIKIHTASALAPCANPACNKFELDVKSFAKCSRCKKVAYCSRACQGDHWKLTHKQKCRPA</sequence>
<comment type="subcellular location">
    <subcellularLocation>
        <location evidence="1">Membrane</location>
        <topology evidence="1">Multi-pass membrane protein</topology>
    </subcellularLocation>
    <subcellularLocation>
        <location evidence="2">Plastid</location>
        <location evidence="2">Chloroplast</location>
    </subcellularLocation>
</comment>
<evidence type="ECO:0000256" key="14">
    <source>
        <dbReference type="ARBA" id="ARBA00023136"/>
    </source>
</evidence>
<keyword evidence="11" id="KW-0862">Zinc</keyword>
<evidence type="ECO:0000256" key="16">
    <source>
        <dbReference type="ARBA" id="ARBA00039024"/>
    </source>
</evidence>
<keyword evidence="12" id="KW-0809">Transit peptide</keyword>